<name>A0A6N2BDZ7_SOLCI</name>
<dbReference type="AlphaFoldDB" id="A0A6N2BDZ7"/>
<reference evidence="1" key="1">
    <citation type="submission" date="2019-05" db="EMBL/GenBank/DDBJ databases">
        <title>The de novo reference genome and transcriptome assemblies of the wild tomato species Solanum chilense.</title>
        <authorList>
            <person name="Stam R."/>
            <person name="Nosenko T."/>
            <person name="Hoerger A.C."/>
            <person name="Stephan W."/>
            <person name="Seidel M.A."/>
            <person name="Kuhn J.M.M."/>
            <person name="Haberer G."/>
            <person name="Tellier A."/>
        </authorList>
    </citation>
    <scope>NUCLEOTIDE SEQUENCE</scope>
    <source>
        <tissue evidence="1">Mature leaves</tissue>
    </source>
</reference>
<proteinExistence type="predicted"/>
<protein>
    <submittedName>
        <fullName evidence="1">Uncharacterized protein</fullName>
    </submittedName>
</protein>
<gene>
    <name evidence="1" type="ORF">EJD97_015839</name>
</gene>
<accession>A0A6N2BDZ7</accession>
<evidence type="ECO:0000313" key="1">
    <source>
        <dbReference type="EMBL" id="TMW90353.1"/>
    </source>
</evidence>
<dbReference type="EMBL" id="RXGB01004168">
    <property type="protein sequence ID" value="TMW90353.1"/>
    <property type="molecule type" value="Genomic_DNA"/>
</dbReference>
<organism evidence="1">
    <name type="scientific">Solanum chilense</name>
    <name type="common">Tomato</name>
    <name type="synonym">Lycopersicon chilense</name>
    <dbReference type="NCBI Taxonomy" id="4083"/>
    <lineage>
        <taxon>Eukaryota</taxon>
        <taxon>Viridiplantae</taxon>
        <taxon>Streptophyta</taxon>
        <taxon>Embryophyta</taxon>
        <taxon>Tracheophyta</taxon>
        <taxon>Spermatophyta</taxon>
        <taxon>Magnoliopsida</taxon>
        <taxon>eudicotyledons</taxon>
        <taxon>Gunneridae</taxon>
        <taxon>Pentapetalae</taxon>
        <taxon>asterids</taxon>
        <taxon>lamiids</taxon>
        <taxon>Solanales</taxon>
        <taxon>Solanaceae</taxon>
        <taxon>Solanoideae</taxon>
        <taxon>Solaneae</taxon>
        <taxon>Solanum</taxon>
        <taxon>Solanum subgen. Lycopersicon</taxon>
    </lineage>
</organism>
<sequence>MSSHNLIDIKSRIILGSVGRLHRDKLSRLSQSANNNPYRFMLYPTSWKKNHEVHINGLPFPCRNLNNLSQTTRLKMSCLDLLKIRKLCNISCNVLLHAIPPIDLPKIMIHLGVTCMYGISRTMILCHNPGPLIIHIWYT</sequence>
<comment type="caution">
    <text evidence="1">The sequence shown here is derived from an EMBL/GenBank/DDBJ whole genome shotgun (WGS) entry which is preliminary data.</text>
</comment>